<evidence type="ECO:0000313" key="2">
    <source>
        <dbReference type="EMBL" id="KAK6803415.1"/>
    </source>
</evidence>
<keyword evidence="3" id="KW-1185">Reference proteome</keyword>
<protein>
    <submittedName>
        <fullName evidence="2">Uncharacterized protein</fullName>
    </submittedName>
</protein>
<dbReference type="PANTHER" id="PTHR33223:SF8">
    <property type="entry name" value="OS04G0172440 PROTEIN"/>
    <property type="match status" value="1"/>
</dbReference>
<proteinExistence type="predicted"/>
<accession>A0AAN8YPR6</accession>
<dbReference type="PANTHER" id="PTHR33223">
    <property type="entry name" value="CCHC-TYPE DOMAIN-CONTAINING PROTEIN"/>
    <property type="match status" value="1"/>
</dbReference>
<sequence length="233" mass="26740">MSQETMLTEKVRKLRQQMAEMYLAWMSGQAPLSSIRDYLNTNIPPHVQLSISDPIHSPGFGPYANASNVDGTFTVRPLSTPMMSNLLFVPATPTNSIQQPIMEQKSTSSYPHTYQHNSLVEAKKAVKKKEHEEMTRKMKSQSVRDMEGLEGHKSVLFHDLFMFPYVHLPIGFKTPKFEKYDGHGDPVAHLKRYCNQMRGAGSKEELLMTYFGESLMEITSEWFIDQYTSNWHT</sequence>
<feature type="region of interest" description="Disordered" evidence="1">
    <location>
        <begin position="124"/>
        <end position="145"/>
    </location>
</feature>
<name>A0AAN8YPR6_SOLBU</name>
<evidence type="ECO:0000256" key="1">
    <source>
        <dbReference type="SAM" id="MobiDB-lite"/>
    </source>
</evidence>
<dbReference type="AlphaFoldDB" id="A0AAN8YPR6"/>
<comment type="caution">
    <text evidence="2">The sequence shown here is derived from an EMBL/GenBank/DDBJ whole genome shotgun (WGS) entry which is preliminary data.</text>
</comment>
<reference evidence="2 3" key="1">
    <citation type="submission" date="2024-02" db="EMBL/GenBank/DDBJ databases">
        <title>de novo genome assembly of Solanum bulbocastanum strain 11H21.</title>
        <authorList>
            <person name="Hosaka A.J."/>
        </authorList>
    </citation>
    <scope>NUCLEOTIDE SEQUENCE [LARGE SCALE GENOMIC DNA]</scope>
    <source>
        <tissue evidence="2">Young leaves</tissue>
    </source>
</reference>
<evidence type="ECO:0000313" key="3">
    <source>
        <dbReference type="Proteomes" id="UP001371456"/>
    </source>
</evidence>
<organism evidence="2 3">
    <name type="scientific">Solanum bulbocastanum</name>
    <name type="common">Wild potato</name>
    <dbReference type="NCBI Taxonomy" id="147425"/>
    <lineage>
        <taxon>Eukaryota</taxon>
        <taxon>Viridiplantae</taxon>
        <taxon>Streptophyta</taxon>
        <taxon>Embryophyta</taxon>
        <taxon>Tracheophyta</taxon>
        <taxon>Spermatophyta</taxon>
        <taxon>Magnoliopsida</taxon>
        <taxon>eudicotyledons</taxon>
        <taxon>Gunneridae</taxon>
        <taxon>Pentapetalae</taxon>
        <taxon>asterids</taxon>
        <taxon>lamiids</taxon>
        <taxon>Solanales</taxon>
        <taxon>Solanaceae</taxon>
        <taxon>Solanoideae</taxon>
        <taxon>Solaneae</taxon>
        <taxon>Solanum</taxon>
    </lineage>
</organism>
<dbReference type="EMBL" id="JBANQN010000001">
    <property type="protein sequence ID" value="KAK6803415.1"/>
    <property type="molecule type" value="Genomic_DNA"/>
</dbReference>
<dbReference type="Proteomes" id="UP001371456">
    <property type="component" value="Unassembled WGS sequence"/>
</dbReference>
<gene>
    <name evidence="2" type="ORF">RDI58_001199</name>
</gene>